<dbReference type="InterPro" id="IPR058570">
    <property type="entry name" value="HROB_OB"/>
</dbReference>
<reference evidence="4" key="1">
    <citation type="journal article" date="2010" name="Nat. Biotechnol.">
        <title>Draft genome sequence of the oilseed species Ricinus communis.</title>
        <authorList>
            <person name="Chan A.P."/>
            <person name="Crabtree J."/>
            <person name="Zhao Q."/>
            <person name="Lorenzi H."/>
            <person name="Orvis J."/>
            <person name="Puiu D."/>
            <person name="Melake-Berhan A."/>
            <person name="Jones K.M."/>
            <person name="Redman J."/>
            <person name="Chen G."/>
            <person name="Cahoon E.B."/>
            <person name="Gedil M."/>
            <person name="Stanke M."/>
            <person name="Haas B.J."/>
            <person name="Wortman J.R."/>
            <person name="Fraser-Liggett C.M."/>
            <person name="Ravel J."/>
            <person name="Rabinowicz P.D."/>
        </authorList>
    </citation>
    <scope>NUCLEOTIDE SEQUENCE [LARGE SCALE GENOMIC DNA]</scope>
    <source>
        <strain evidence="4">cv. Hale</strain>
    </source>
</reference>
<dbReference type="PANTHER" id="PTHR14523:SF1">
    <property type="entry name" value="HOMOLOGOUS RECOMBINATION OB-FOLD PROTEIN"/>
    <property type="match status" value="1"/>
</dbReference>
<feature type="domain" description="Homologous recombination OB-fold protein OB-fold" evidence="2">
    <location>
        <begin position="146"/>
        <end position="247"/>
    </location>
</feature>
<dbReference type="Pfam" id="PF15072">
    <property type="entry name" value="HROB"/>
    <property type="match status" value="1"/>
</dbReference>
<feature type="region of interest" description="Disordered" evidence="1">
    <location>
        <begin position="456"/>
        <end position="486"/>
    </location>
</feature>
<evidence type="ECO:0000313" key="3">
    <source>
        <dbReference type="EMBL" id="EEF31908.1"/>
    </source>
</evidence>
<dbReference type="InterPro" id="IPR028045">
    <property type="entry name" value="HROB"/>
</dbReference>
<dbReference type="EMBL" id="EQ974212">
    <property type="protein sequence ID" value="EEF31908.1"/>
    <property type="molecule type" value="Genomic_DNA"/>
</dbReference>
<dbReference type="STRING" id="3988.B9SWW6"/>
<name>B9SWW6_RICCO</name>
<gene>
    <name evidence="3" type="ORF">RCOM_0566690</name>
</gene>
<dbReference type="InParanoid" id="B9SWW6"/>
<evidence type="ECO:0000256" key="1">
    <source>
        <dbReference type="SAM" id="MobiDB-lite"/>
    </source>
</evidence>
<dbReference type="Proteomes" id="UP000008311">
    <property type="component" value="Unassembled WGS sequence"/>
</dbReference>
<organism evidence="3 4">
    <name type="scientific">Ricinus communis</name>
    <name type="common">Castor bean</name>
    <dbReference type="NCBI Taxonomy" id="3988"/>
    <lineage>
        <taxon>Eukaryota</taxon>
        <taxon>Viridiplantae</taxon>
        <taxon>Streptophyta</taxon>
        <taxon>Embryophyta</taxon>
        <taxon>Tracheophyta</taxon>
        <taxon>Spermatophyta</taxon>
        <taxon>Magnoliopsida</taxon>
        <taxon>eudicotyledons</taxon>
        <taxon>Gunneridae</taxon>
        <taxon>Pentapetalae</taxon>
        <taxon>rosids</taxon>
        <taxon>fabids</taxon>
        <taxon>Malpighiales</taxon>
        <taxon>Euphorbiaceae</taxon>
        <taxon>Acalyphoideae</taxon>
        <taxon>Acalypheae</taxon>
        <taxon>Ricinus</taxon>
    </lineage>
</organism>
<feature type="region of interest" description="Disordered" evidence="1">
    <location>
        <begin position="342"/>
        <end position="389"/>
    </location>
</feature>
<protein>
    <recommendedName>
        <fullName evidence="2">Homologous recombination OB-fold protein OB-fold domain-containing protein</fullName>
    </recommendedName>
</protein>
<dbReference type="eggNOG" id="ENOG502RXQD">
    <property type="taxonomic scope" value="Eukaryota"/>
</dbReference>
<accession>B9SWW6</accession>
<dbReference type="AlphaFoldDB" id="B9SWW6"/>
<evidence type="ECO:0000259" key="2">
    <source>
        <dbReference type="Pfam" id="PF15072"/>
    </source>
</evidence>
<dbReference type="GO" id="GO:0000725">
    <property type="term" value="P:recombinational repair"/>
    <property type="evidence" value="ECO:0007669"/>
    <property type="project" value="InterPro"/>
</dbReference>
<feature type="compositionally biased region" description="Basic and acidic residues" evidence="1">
    <location>
        <begin position="369"/>
        <end position="381"/>
    </location>
</feature>
<evidence type="ECO:0000313" key="4">
    <source>
        <dbReference type="Proteomes" id="UP000008311"/>
    </source>
</evidence>
<dbReference type="PANTHER" id="PTHR14523">
    <property type="entry name" value="UNCHARACTERIZED PROTEIN C17ORF53 HOMOLOG"/>
    <property type="match status" value="1"/>
</dbReference>
<sequence>MGQPWEESLDLDDSDLPSLRPLKRQTTTLSPSQPFLQRCCSLSQNNHNLPSQLHPFIPGPAGTLQIAMLRRRNIKNEENTHEHEHAVPTQEYLRRAIQDSVEDDDDFTRHPWRSAVQFIRLKGLTDGDGAIGIPLSAIKNWNNLDKLPQVVAIIKCCNTLNGLGDMMVTLKDPTGTIDATIHHRVLAETEFGKDVSVGAVLVIQKIALYQSACNCFERSTIFQVAVFSPSRAAHYLNITHSNIIKFIIIPTTNYYGGALGTVRHAVDQVTLFHIAGLILGIWIICCKKKWTRSSPRILEIRKIETVLHQQSNMLLQFLDCGLLYNCSLNALIIAERNEDSWMPQKPFSSSQGRTEGIMSSLRQDATRGSSHDEHMERDKATKHSCNSSREITNQNAIAGKELLLAHQNVANQSNETTDETDKNNNNEVVSCEQINPSTQAGRGNILENAPSASAAADSFNPFSNRGSGEVSGTKQRQPLTSSVALPQWTDEQLDELFALD</sequence>
<feature type="compositionally biased region" description="Polar residues" evidence="1">
    <location>
        <begin position="460"/>
        <end position="484"/>
    </location>
</feature>
<proteinExistence type="predicted"/>
<keyword evidence="4" id="KW-1185">Reference proteome</keyword>